<dbReference type="SUPFAM" id="SSF54373">
    <property type="entry name" value="FAD-linked reductases, C-terminal domain"/>
    <property type="match status" value="1"/>
</dbReference>
<dbReference type="EMBL" id="CP000804">
    <property type="protein sequence ID" value="ABU58051.1"/>
    <property type="molecule type" value="Genomic_DNA"/>
</dbReference>
<gene>
    <name evidence="3" type="ordered locus">Rcas_1963</name>
</gene>
<evidence type="ECO:0000256" key="1">
    <source>
        <dbReference type="SAM" id="Phobius"/>
    </source>
</evidence>
<organism evidence="3 4">
    <name type="scientific">Roseiflexus castenholzii (strain DSM 13941 / HLO8)</name>
    <dbReference type="NCBI Taxonomy" id="383372"/>
    <lineage>
        <taxon>Bacteria</taxon>
        <taxon>Bacillati</taxon>
        <taxon>Chloroflexota</taxon>
        <taxon>Chloroflexia</taxon>
        <taxon>Chloroflexales</taxon>
        <taxon>Roseiflexineae</taxon>
        <taxon>Roseiflexaceae</taxon>
        <taxon>Roseiflexus</taxon>
    </lineage>
</organism>
<dbReference type="Gene3D" id="3.50.50.60">
    <property type="entry name" value="FAD/NAD(P)-binding domain"/>
    <property type="match status" value="1"/>
</dbReference>
<dbReference type="PANTHER" id="PTHR10742">
    <property type="entry name" value="FLAVIN MONOAMINE OXIDASE"/>
    <property type="match status" value="1"/>
</dbReference>
<evidence type="ECO:0000313" key="3">
    <source>
        <dbReference type="EMBL" id="ABU58051.1"/>
    </source>
</evidence>
<feature type="transmembrane region" description="Helical" evidence="1">
    <location>
        <begin position="12"/>
        <end position="34"/>
    </location>
</feature>
<reference evidence="3 4" key="1">
    <citation type="submission" date="2007-08" db="EMBL/GenBank/DDBJ databases">
        <title>Complete sequence of Roseiflexus castenholzii DSM 13941.</title>
        <authorList>
            <consortium name="US DOE Joint Genome Institute"/>
            <person name="Copeland A."/>
            <person name="Lucas S."/>
            <person name="Lapidus A."/>
            <person name="Barry K."/>
            <person name="Glavina del Rio T."/>
            <person name="Dalin E."/>
            <person name="Tice H."/>
            <person name="Pitluck S."/>
            <person name="Thompson L.S."/>
            <person name="Brettin T."/>
            <person name="Bruce D."/>
            <person name="Detter J.C."/>
            <person name="Han C."/>
            <person name="Tapia R."/>
            <person name="Schmutz J."/>
            <person name="Larimer F."/>
            <person name="Land M."/>
            <person name="Hauser L."/>
            <person name="Kyrpides N."/>
            <person name="Mikhailova N."/>
            <person name="Bryant D.A."/>
            <person name="Hanada S."/>
            <person name="Tsukatani Y."/>
            <person name="Richardson P."/>
        </authorList>
    </citation>
    <scope>NUCLEOTIDE SEQUENCE [LARGE SCALE GENOMIC DNA]</scope>
    <source>
        <strain evidence="4">DSM 13941 / HLO8</strain>
    </source>
</reference>
<keyword evidence="1" id="KW-1133">Transmembrane helix</keyword>
<evidence type="ECO:0000313" key="4">
    <source>
        <dbReference type="Proteomes" id="UP000000263"/>
    </source>
</evidence>
<name>A7NKN1_ROSCS</name>
<dbReference type="eggNOG" id="COG1231">
    <property type="taxonomic scope" value="Bacteria"/>
</dbReference>
<accession>A7NKN1</accession>
<evidence type="ECO:0000259" key="2">
    <source>
        <dbReference type="Pfam" id="PF01593"/>
    </source>
</evidence>
<dbReference type="STRING" id="383372.Rcas_1963"/>
<dbReference type="Proteomes" id="UP000000263">
    <property type="component" value="Chromosome"/>
</dbReference>
<keyword evidence="1" id="KW-0812">Transmembrane</keyword>
<keyword evidence="4" id="KW-1185">Reference proteome</keyword>
<dbReference type="PANTHER" id="PTHR10742:SF410">
    <property type="entry name" value="LYSINE-SPECIFIC HISTONE DEMETHYLASE 2"/>
    <property type="match status" value="1"/>
</dbReference>
<dbReference type="GO" id="GO:0016491">
    <property type="term" value="F:oxidoreductase activity"/>
    <property type="evidence" value="ECO:0007669"/>
    <property type="project" value="InterPro"/>
</dbReference>
<protein>
    <submittedName>
        <fullName evidence="3">Amine oxidase</fullName>
    </submittedName>
</protein>
<dbReference type="KEGG" id="rca:Rcas_1963"/>
<sequence>MTRMRHRQSSLVLYPLDAMHVIVLGAGAAGLAAARRLRDAGATVQVLEARHRIGGRIWTDETFAPFPVEYGAEFIHGEHAVTHALAAAASIETMPVDRYGRVRWSDGGVAHALDALPVARRDLITALFRAFDGLRDLPLDAPDRSLARYLRAGGFDDDALRVADVLLAQTCCASVETLSCADLARELRVDHAGKREYRLRSGCASLLSWYASPLDIRFGAVARVVRHTPAGVAVETDAGVFHADCCVVTIPVAVLQQGVPQFEPPLGAQKWQAIRVLRVEAATKLLYCFDEPVWDADLTFMAHTGLAARWWPAAHTTRDAAVIVAYATAMRARILDALDETAALAVGLRELQTLLGRDDLAQRCVAARRIAWSADPCACGGYAHVPPGAAAVRRALAAPEGSTLFFAGEATVYDSNPQTVHGAIESGWRAADEVLRTYSSSTKIFC</sequence>
<dbReference type="InterPro" id="IPR002937">
    <property type="entry name" value="Amino_oxidase"/>
</dbReference>
<keyword evidence="1" id="KW-0472">Membrane</keyword>
<dbReference type="AlphaFoldDB" id="A7NKN1"/>
<dbReference type="InterPro" id="IPR036188">
    <property type="entry name" value="FAD/NAD-bd_sf"/>
</dbReference>
<dbReference type="Pfam" id="PF01593">
    <property type="entry name" value="Amino_oxidase"/>
    <property type="match status" value="1"/>
</dbReference>
<proteinExistence type="predicted"/>
<dbReference type="InterPro" id="IPR050281">
    <property type="entry name" value="Flavin_monoamine_oxidase"/>
</dbReference>
<dbReference type="HOGENOM" id="CLU_004498_10_3_0"/>
<feature type="domain" description="Amine oxidase" evidence="2">
    <location>
        <begin position="29"/>
        <end position="435"/>
    </location>
</feature>
<dbReference type="SUPFAM" id="SSF51905">
    <property type="entry name" value="FAD/NAD(P)-binding domain"/>
    <property type="match status" value="1"/>
</dbReference>